<dbReference type="Proteomes" id="UP000694005">
    <property type="component" value="Chromosome A05"/>
</dbReference>
<name>A0A8D9DHZ2_BRACM</name>
<accession>A0A8D9DHZ2</accession>
<evidence type="ECO:0000313" key="1">
    <source>
        <dbReference type="EMBL" id="CAG7876506.1"/>
    </source>
</evidence>
<evidence type="ECO:0000313" key="2">
    <source>
        <dbReference type="Proteomes" id="UP000694005"/>
    </source>
</evidence>
<sequence>MKHFATPQYATFNHLLENVYLCLSSSSNRRPRRPSLTFESLRLGRSSQSIASGLLHFWDSLNFKKDNEIMRITILFLDENVS</sequence>
<dbReference type="Gramene" id="A05p30270.2_BraZ1">
    <property type="protein sequence ID" value="A05p30270.2_BraZ1.CDS"/>
    <property type="gene ID" value="A05g30270.2_BraZ1"/>
</dbReference>
<dbReference type="EMBL" id="LS974621">
    <property type="protein sequence ID" value="CAG7876506.1"/>
    <property type="molecule type" value="Genomic_DNA"/>
</dbReference>
<proteinExistence type="predicted"/>
<protein>
    <submittedName>
        <fullName evidence="1">Uncharacterized protein</fullName>
    </submittedName>
</protein>
<gene>
    <name evidence="1" type="ORF">BRAPAZ1V2_A05P30270.2</name>
</gene>
<organism evidence="1 2">
    <name type="scientific">Brassica campestris</name>
    <name type="common">Field mustard</name>
    <dbReference type="NCBI Taxonomy" id="3711"/>
    <lineage>
        <taxon>Eukaryota</taxon>
        <taxon>Viridiplantae</taxon>
        <taxon>Streptophyta</taxon>
        <taxon>Embryophyta</taxon>
        <taxon>Tracheophyta</taxon>
        <taxon>Spermatophyta</taxon>
        <taxon>Magnoliopsida</taxon>
        <taxon>eudicotyledons</taxon>
        <taxon>Gunneridae</taxon>
        <taxon>Pentapetalae</taxon>
        <taxon>rosids</taxon>
        <taxon>malvids</taxon>
        <taxon>Brassicales</taxon>
        <taxon>Brassicaceae</taxon>
        <taxon>Brassiceae</taxon>
        <taxon>Brassica</taxon>
    </lineage>
</organism>
<reference evidence="1 2" key="1">
    <citation type="submission" date="2021-07" db="EMBL/GenBank/DDBJ databases">
        <authorList>
            <consortium name="Genoscope - CEA"/>
            <person name="William W."/>
        </authorList>
    </citation>
    <scope>NUCLEOTIDE SEQUENCE [LARGE SCALE GENOMIC DNA]</scope>
</reference>
<dbReference type="AlphaFoldDB" id="A0A8D9DHZ2"/>